<keyword evidence="3" id="KW-0677">Repeat</keyword>
<feature type="coiled-coil region" evidence="10">
    <location>
        <begin position="339"/>
        <end position="373"/>
    </location>
</feature>
<evidence type="ECO:0000256" key="8">
    <source>
        <dbReference type="PROSITE-ProRule" id="PRU00042"/>
    </source>
</evidence>
<evidence type="ECO:0000256" key="9">
    <source>
        <dbReference type="PROSITE-ProRule" id="PRU00309"/>
    </source>
</evidence>
<evidence type="ECO:0000313" key="14">
    <source>
        <dbReference type="Proteomes" id="UP001153954"/>
    </source>
</evidence>
<dbReference type="EMBL" id="CAKOGL010000001">
    <property type="protein sequence ID" value="CAH2083569.1"/>
    <property type="molecule type" value="Genomic_DNA"/>
</dbReference>
<feature type="domain" description="THAP-type" evidence="12">
    <location>
        <begin position="1"/>
        <end position="94"/>
    </location>
</feature>
<dbReference type="GO" id="GO:0005634">
    <property type="term" value="C:nucleus"/>
    <property type="evidence" value="ECO:0007669"/>
    <property type="project" value="UniProtKB-SubCell"/>
</dbReference>
<dbReference type="InterPro" id="IPR013087">
    <property type="entry name" value="Znf_C2H2_type"/>
</dbReference>
<dbReference type="SMART" id="SM00355">
    <property type="entry name" value="ZnF_C2H2"/>
    <property type="match status" value="3"/>
</dbReference>
<accession>A0AAU9TCZ3</accession>
<dbReference type="PROSITE" id="PS00028">
    <property type="entry name" value="ZINC_FINGER_C2H2_1"/>
    <property type="match status" value="2"/>
</dbReference>
<proteinExistence type="predicted"/>
<organism evidence="13 14">
    <name type="scientific">Euphydryas editha</name>
    <name type="common">Edith's checkerspot</name>
    <dbReference type="NCBI Taxonomy" id="104508"/>
    <lineage>
        <taxon>Eukaryota</taxon>
        <taxon>Metazoa</taxon>
        <taxon>Ecdysozoa</taxon>
        <taxon>Arthropoda</taxon>
        <taxon>Hexapoda</taxon>
        <taxon>Insecta</taxon>
        <taxon>Pterygota</taxon>
        <taxon>Neoptera</taxon>
        <taxon>Endopterygota</taxon>
        <taxon>Lepidoptera</taxon>
        <taxon>Glossata</taxon>
        <taxon>Ditrysia</taxon>
        <taxon>Papilionoidea</taxon>
        <taxon>Nymphalidae</taxon>
        <taxon>Nymphalinae</taxon>
        <taxon>Euphydryas</taxon>
    </lineage>
</organism>
<reference evidence="13" key="1">
    <citation type="submission" date="2022-03" db="EMBL/GenBank/DDBJ databases">
        <authorList>
            <person name="Tunstrom K."/>
        </authorList>
    </citation>
    <scope>NUCLEOTIDE SEQUENCE</scope>
</reference>
<evidence type="ECO:0000256" key="10">
    <source>
        <dbReference type="SAM" id="Coils"/>
    </source>
</evidence>
<evidence type="ECO:0000256" key="5">
    <source>
        <dbReference type="ARBA" id="ARBA00022833"/>
    </source>
</evidence>
<dbReference type="SMART" id="SM00692">
    <property type="entry name" value="DM3"/>
    <property type="match status" value="1"/>
</dbReference>
<dbReference type="GO" id="GO:0000981">
    <property type="term" value="F:DNA-binding transcription factor activity, RNA polymerase II-specific"/>
    <property type="evidence" value="ECO:0007669"/>
    <property type="project" value="TreeGrafter"/>
</dbReference>
<evidence type="ECO:0000256" key="2">
    <source>
        <dbReference type="ARBA" id="ARBA00022723"/>
    </source>
</evidence>
<dbReference type="InterPro" id="IPR038441">
    <property type="entry name" value="THAP_Znf_sf"/>
</dbReference>
<keyword evidence="7" id="KW-0539">Nucleus</keyword>
<dbReference type="SMART" id="SM00980">
    <property type="entry name" value="THAP"/>
    <property type="match status" value="1"/>
</dbReference>
<evidence type="ECO:0000256" key="7">
    <source>
        <dbReference type="ARBA" id="ARBA00023242"/>
    </source>
</evidence>
<dbReference type="Gene3D" id="3.30.160.60">
    <property type="entry name" value="Classic Zinc Finger"/>
    <property type="match status" value="4"/>
</dbReference>
<evidence type="ECO:0000313" key="13">
    <source>
        <dbReference type="EMBL" id="CAH2083569.1"/>
    </source>
</evidence>
<comment type="subcellular location">
    <subcellularLocation>
        <location evidence="1">Nucleus</location>
    </subcellularLocation>
</comment>
<dbReference type="PANTHER" id="PTHR24394:SF29">
    <property type="entry name" value="MYONEURIN"/>
    <property type="match status" value="1"/>
</dbReference>
<sequence>MGKCCAAYGCLSGRKTSKNLRKVTLFKAPKDVDMRRKWSSALDKELKISSFICELHFNPKDVIKNKKQVLKDGSTFVYEYDKVHLKKNAVPKSDATNKENNYSLLSDDASSNTSDIINDDVIGDCSLNTELAPIESINVDEINNEVIEADNNNSTNPNLPDGTNNVITSDNLLIINKPEEFSLYSIEKTFDVQPLRKNWSWTVVKDSYISLSYINLKLELVCHVKIDKDLNVTIVNAKTNILINMDVNISSIDCVWQLLRYLENSFFCSGTGYNDKKCSQSCSGILLSDEKYKKKMEEHRCISCRKLRCLLQRRKHKMTDYEVRLINVIRRLFLERRKLKRVVEQIKSSQQKLLNLKNQRAEIEEEVVRRVEESKVTPELSAQCARSSKNARSLSVHRERVHLGVKRAVRRRLPRAPHDRAVCEVCGFQCATTAKLKYHQRKHTGERPSHCTQCPKKFYNNQLLKKHMMIHTGERPYKCQKCPKAFITKTALKRHDLTTAKLKYHQRKHTGERPSHCTQCPKKFYNNQLLKVSL</sequence>
<dbReference type="SUPFAM" id="SSF57667">
    <property type="entry name" value="beta-beta-alpha zinc fingers"/>
    <property type="match status" value="3"/>
</dbReference>
<evidence type="ECO:0000256" key="1">
    <source>
        <dbReference type="ARBA" id="ARBA00004123"/>
    </source>
</evidence>
<keyword evidence="6 9" id="KW-0238">DNA-binding</keyword>
<keyword evidence="2" id="KW-0479">Metal-binding</keyword>
<dbReference type="PROSITE" id="PS50950">
    <property type="entry name" value="ZF_THAP"/>
    <property type="match status" value="1"/>
</dbReference>
<name>A0AAU9TCZ3_EUPED</name>
<dbReference type="Pfam" id="PF05485">
    <property type="entry name" value="THAP"/>
    <property type="match status" value="1"/>
</dbReference>
<comment type="caution">
    <text evidence="13">The sequence shown here is derived from an EMBL/GenBank/DDBJ whole genome shotgun (WGS) entry which is preliminary data.</text>
</comment>
<keyword evidence="4 8" id="KW-0863">Zinc-finger</keyword>
<evidence type="ECO:0000256" key="4">
    <source>
        <dbReference type="ARBA" id="ARBA00022771"/>
    </source>
</evidence>
<dbReference type="FunFam" id="3.30.160.60:FF:001273">
    <property type="entry name" value="Zinc finger protein"/>
    <property type="match status" value="1"/>
</dbReference>
<keyword evidence="10" id="KW-0175">Coiled coil</keyword>
<evidence type="ECO:0000256" key="3">
    <source>
        <dbReference type="ARBA" id="ARBA00022737"/>
    </source>
</evidence>
<dbReference type="SUPFAM" id="SSF57716">
    <property type="entry name" value="Glucocorticoid receptor-like (DNA-binding domain)"/>
    <property type="match status" value="1"/>
</dbReference>
<gene>
    <name evidence="13" type="ORF">EEDITHA_LOCUS228</name>
</gene>
<protein>
    <submittedName>
        <fullName evidence="13">Uncharacterized protein</fullName>
    </submittedName>
</protein>
<dbReference type="Proteomes" id="UP001153954">
    <property type="component" value="Unassembled WGS sequence"/>
</dbReference>
<dbReference type="GO" id="GO:0003677">
    <property type="term" value="F:DNA binding"/>
    <property type="evidence" value="ECO:0007669"/>
    <property type="project" value="UniProtKB-UniRule"/>
</dbReference>
<dbReference type="PANTHER" id="PTHR24394">
    <property type="entry name" value="ZINC FINGER PROTEIN"/>
    <property type="match status" value="1"/>
</dbReference>
<feature type="domain" description="C2H2-type" evidence="11">
    <location>
        <begin position="449"/>
        <end position="476"/>
    </location>
</feature>
<dbReference type="InterPro" id="IPR036236">
    <property type="entry name" value="Znf_C2H2_sf"/>
</dbReference>
<feature type="domain" description="C2H2-type" evidence="11">
    <location>
        <begin position="421"/>
        <end position="448"/>
    </location>
</feature>
<dbReference type="GO" id="GO:0008270">
    <property type="term" value="F:zinc ion binding"/>
    <property type="evidence" value="ECO:0007669"/>
    <property type="project" value="UniProtKB-KW"/>
</dbReference>
<evidence type="ECO:0000259" key="11">
    <source>
        <dbReference type="PROSITE" id="PS50157"/>
    </source>
</evidence>
<keyword evidence="14" id="KW-1185">Reference proteome</keyword>
<dbReference type="FunFam" id="3.30.160.60:FF:000624">
    <property type="entry name" value="zinc finger protein 697"/>
    <property type="match status" value="1"/>
</dbReference>
<feature type="domain" description="C2H2-type" evidence="11">
    <location>
        <begin position="477"/>
        <end position="514"/>
    </location>
</feature>
<dbReference type="Gene3D" id="6.20.210.20">
    <property type="entry name" value="THAP domain"/>
    <property type="match status" value="1"/>
</dbReference>
<keyword evidence="5" id="KW-0862">Zinc</keyword>
<dbReference type="PROSITE" id="PS50157">
    <property type="entry name" value="ZINC_FINGER_C2H2_2"/>
    <property type="match status" value="3"/>
</dbReference>
<dbReference type="AlphaFoldDB" id="A0AAU9TCZ3"/>
<dbReference type="InterPro" id="IPR006612">
    <property type="entry name" value="THAP_Znf"/>
</dbReference>
<dbReference type="Pfam" id="PF00096">
    <property type="entry name" value="zf-C2H2"/>
    <property type="match status" value="2"/>
</dbReference>
<evidence type="ECO:0000259" key="12">
    <source>
        <dbReference type="PROSITE" id="PS50950"/>
    </source>
</evidence>
<evidence type="ECO:0000256" key="6">
    <source>
        <dbReference type="ARBA" id="ARBA00023125"/>
    </source>
</evidence>